<sequence>MSSSSDMHDAHCFKSQFHQDLFEEHLASKSITPETSFDRQEDEYPEIQEQIAKRGWRRMSKPRTKISKVLIQEFYANAVKTKEEIASGEAYPYKSYVRGVTIDFSSANIREILRIRGNTPGAETDFNTRQKEDQRLDEVIRDICVPGARWKMISSQLDQPIQLKRQDLTPLARGWAEFIIHSIIPTGNKSEITVARAILIHSIIKGDDVRVEEIIADNIAIVAEGVQGRGKLIFPSTIYRLCKEAGVSFREFRGTEYILIDKPITTRVMVRTRVRNINYQQHEEEENQPEPMQQDENEDEQEHEQPHMPFKEPNTEFLNTFQEQQQQGFEQLNEQFSNMQLQQMQFFENMQKTQAQYLDELKALKTKQDEMYTQQNNFYRQIRKDQGEMAKEIEEVKKFQVNQTLMGFRPSPIEKLEERVHKYQNEIIEMRKQTKEWTKNASSREAYSCWTHQQANPNLVEIPIHKIPDLLHENAAKGRHIFHGALKSHMTQGEPSQPSQPADQPMAETERE</sequence>
<feature type="compositionally biased region" description="Basic and acidic residues" evidence="2">
    <location>
        <begin position="303"/>
        <end position="313"/>
    </location>
</feature>
<gene>
    <name evidence="4" type="ORF">PIB30_064366</name>
</gene>
<evidence type="ECO:0000259" key="3">
    <source>
        <dbReference type="Pfam" id="PF20167"/>
    </source>
</evidence>
<feature type="region of interest" description="Disordered" evidence="2">
    <location>
        <begin position="279"/>
        <end position="313"/>
    </location>
</feature>
<evidence type="ECO:0000313" key="4">
    <source>
        <dbReference type="EMBL" id="MED6186192.1"/>
    </source>
</evidence>
<evidence type="ECO:0000256" key="1">
    <source>
        <dbReference type="SAM" id="Coils"/>
    </source>
</evidence>
<name>A0ABU6WLQ1_9FABA</name>
<dbReference type="Pfam" id="PF20167">
    <property type="entry name" value="Transposase_32"/>
    <property type="match status" value="1"/>
</dbReference>
<feature type="compositionally biased region" description="Polar residues" evidence="2">
    <location>
        <begin position="489"/>
        <end position="502"/>
    </location>
</feature>
<dbReference type="InterPro" id="IPR046796">
    <property type="entry name" value="Transposase_32_dom"/>
</dbReference>
<feature type="region of interest" description="Disordered" evidence="2">
    <location>
        <begin position="482"/>
        <end position="512"/>
    </location>
</feature>
<keyword evidence="5" id="KW-1185">Reference proteome</keyword>
<dbReference type="EMBL" id="JASCZI010181869">
    <property type="protein sequence ID" value="MED6186192.1"/>
    <property type="molecule type" value="Genomic_DNA"/>
</dbReference>
<protein>
    <recommendedName>
        <fullName evidence="3">Putative plant transposon protein domain-containing protein</fullName>
    </recommendedName>
</protein>
<reference evidence="4 5" key="1">
    <citation type="journal article" date="2023" name="Plants (Basel)">
        <title>Bridging the Gap: Combining Genomics and Transcriptomics Approaches to Understand Stylosanthes scabra, an Orphan Legume from the Brazilian Caatinga.</title>
        <authorList>
            <person name="Ferreira-Neto J.R.C."/>
            <person name="da Silva M.D."/>
            <person name="Binneck E."/>
            <person name="de Melo N.F."/>
            <person name="da Silva R.H."/>
            <person name="de Melo A.L.T.M."/>
            <person name="Pandolfi V."/>
            <person name="Bustamante F.O."/>
            <person name="Brasileiro-Vidal A.C."/>
            <person name="Benko-Iseppon A.M."/>
        </authorList>
    </citation>
    <scope>NUCLEOTIDE SEQUENCE [LARGE SCALE GENOMIC DNA]</scope>
    <source>
        <tissue evidence="4">Leaves</tissue>
    </source>
</reference>
<proteinExistence type="predicted"/>
<evidence type="ECO:0000313" key="5">
    <source>
        <dbReference type="Proteomes" id="UP001341840"/>
    </source>
</evidence>
<organism evidence="4 5">
    <name type="scientific">Stylosanthes scabra</name>
    <dbReference type="NCBI Taxonomy" id="79078"/>
    <lineage>
        <taxon>Eukaryota</taxon>
        <taxon>Viridiplantae</taxon>
        <taxon>Streptophyta</taxon>
        <taxon>Embryophyta</taxon>
        <taxon>Tracheophyta</taxon>
        <taxon>Spermatophyta</taxon>
        <taxon>Magnoliopsida</taxon>
        <taxon>eudicotyledons</taxon>
        <taxon>Gunneridae</taxon>
        <taxon>Pentapetalae</taxon>
        <taxon>rosids</taxon>
        <taxon>fabids</taxon>
        <taxon>Fabales</taxon>
        <taxon>Fabaceae</taxon>
        <taxon>Papilionoideae</taxon>
        <taxon>50 kb inversion clade</taxon>
        <taxon>dalbergioids sensu lato</taxon>
        <taxon>Dalbergieae</taxon>
        <taxon>Pterocarpus clade</taxon>
        <taxon>Stylosanthes</taxon>
    </lineage>
</organism>
<feature type="compositionally biased region" description="Acidic residues" evidence="2">
    <location>
        <begin position="283"/>
        <end position="302"/>
    </location>
</feature>
<evidence type="ECO:0000256" key="2">
    <source>
        <dbReference type="SAM" id="MobiDB-lite"/>
    </source>
</evidence>
<feature type="domain" description="Putative plant transposon protein" evidence="3">
    <location>
        <begin position="53"/>
        <end position="247"/>
    </location>
</feature>
<comment type="caution">
    <text evidence="4">The sequence shown here is derived from an EMBL/GenBank/DDBJ whole genome shotgun (WGS) entry which is preliminary data.</text>
</comment>
<feature type="coiled-coil region" evidence="1">
    <location>
        <begin position="413"/>
        <end position="440"/>
    </location>
</feature>
<dbReference type="Proteomes" id="UP001341840">
    <property type="component" value="Unassembled WGS sequence"/>
</dbReference>
<accession>A0ABU6WLQ1</accession>
<keyword evidence="1" id="KW-0175">Coiled coil</keyword>